<reference evidence="3 4" key="1">
    <citation type="journal article" date="2016" name="Nat. Commun.">
        <title>Thousands of microbial genomes shed light on interconnected biogeochemical processes in an aquifer system.</title>
        <authorList>
            <person name="Anantharaman K."/>
            <person name="Brown C.T."/>
            <person name="Hug L.A."/>
            <person name="Sharon I."/>
            <person name="Castelle C.J."/>
            <person name="Probst A.J."/>
            <person name="Thomas B.C."/>
            <person name="Singh A."/>
            <person name="Wilkins M.J."/>
            <person name="Karaoz U."/>
            <person name="Brodie E.L."/>
            <person name="Williams K.H."/>
            <person name="Hubbard S.S."/>
            <person name="Banfield J.F."/>
        </authorList>
    </citation>
    <scope>NUCLEOTIDE SEQUENCE [LARGE SCALE GENOMIC DNA]</scope>
</reference>
<dbReference type="PANTHER" id="PTHR42942:SF1">
    <property type="entry name" value="ALKYLTRANSFERASE-LIKE PROTEIN 1"/>
    <property type="match status" value="1"/>
</dbReference>
<evidence type="ECO:0000259" key="2">
    <source>
        <dbReference type="Pfam" id="PF01035"/>
    </source>
</evidence>
<accession>A0A1F4VHW3</accession>
<dbReference type="InterPro" id="IPR036217">
    <property type="entry name" value="MethylDNA_cys_MeTrfase_DNAb"/>
</dbReference>
<organism evidence="3 4">
    <name type="scientific">candidate division WWE3 bacterium RIFCSPLOWO2_01_FULL_41_9</name>
    <dbReference type="NCBI Taxonomy" id="1802626"/>
    <lineage>
        <taxon>Bacteria</taxon>
        <taxon>Katanobacteria</taxon>
    </lineage>
</organism>
<dbReference type="GO" id="GO:0006281">
    <property type="term" value="P:DNA repair"/>
    <property type="evidence" value="ECO:0007669"/>
    <property type="project" value="InterPro"/>
</dbReference>
<sequence length="130" mass="14845">MIKKKVLKIVQMIPYGKVASYGQVALMAGIPRGARMVGQILRNTEEDILAGMDDLPWWRVINNAGRISIKGTKYHTPLMQKEKLAAEGIEVKDDLTFDIEKYRFRPSPDQLGKMGLDDKFIDLMVEKFFI</sequence>
<evidence type="ECO:0000256" key="1">
    <source>
        <dbReference type="ARBA" id="ARBA00022763"/>
    </source>
</evidence>
<gene>
    <name evidence="3" type="ORF">A2976_04595</name>
</gene>
<dbReference type="Gene3D" id="1.10.10.10">
    <property type="entry name" value="Winged helix-like DNA-binding domain superfamily/Winged helix DNA-binding domain"/>
    <property type="match status" value="1"/>
</dbReference>
<dbReference type="CDD" id="cd06445">
    <property type="entry name" value="ATase"/>
    <property type="match status" value="1"/>
</dbReference>
<dbReference type="PANTHER" id="PTHR42942">
    <property type="entry name" value="6-O-METHYLGUANINE DNA METHYLTRANSFERASE"/>
    <property type="match status" value="1"/>
</dbReference>
<feature type="domain" description="Methylated-DNA-[protein]-cysteine S-methyltransferase DNA binding" evidence="2">
    <location>
        <begin position="3"/>
        <end position="88"/>
    </location>
</feature>
<protein>
    <recommendedName>
        <fullName evidence="2">Methylated-DNA-[protein]-cysteine S-methyltransferase DNA binding domain-containing protein</fullName>
    </recommendedName>
</protein>
<proteinExistence type="predicted"/>
<dbReference type="SUPFAM" id="SSF46767">
    <property type="entry name" value="Methylated DNA-protein cysteine methyltransferase, C-terminal domain"/>
    <property type="match status" value="1"/>
</dbReference>
<dbReference type="InterPro" id="IPR036388">
    <property type="entry name" value="WH-like_DNA-bd_sf"/>
</dbReference>
<dbReference type="AlphaFoldDB" id="A0A1F4VHW3"/>
<dbReference type="Proteomes" id="UP000178346">
    <property type="component" value="Unassembled WGS sequence"/>
</dbReference>
<evidence type="ECO:0000313" key="3">
    <source>
        <dbReference type="EMBL" id="OGC56822.1"/>
    </source>
</evidence>
<dbReference type="InterPro" id="IPR014048">
    <property type="entry name" value="MethylDNA_cys_MeTrfase_DNA-bd"/>
</dbReference>
<comment type="caution">
    <text evidence="3">The sequence shown here is derived from an EMBL/GenBank/DDBJ whole genome shotgun (WGS) entry which is preliminary data.</text>
</comment>
<keyword evidence="1" id="KW-0227">DNA damage</keyword>
<dbReference type="EMBL" id="MEVJ01000040">
    <property type="protein sequence ID" value="OGC56822.1"/>
    <property type="molecule type" value="Genomic_DNA"/>
</dbReference>
<evidence type="ECO:0000313" key="4">
    <source>
        <dbReference type="Proteomes" id="UP000178346"/>
    </source>
</evidence>
<name>A0A1F4VHW3_UNCKA</name>
<dbReference type="Pfam" id="PF01035">
    <property type="entry name" value="DNA_binding_1"/>
    <property type="match status" value="1"/>
</dbReference>
<dbReference type="InterPro" id="IPR052520">
    <property type="entry name" value="ATL_DNA_repair"/>
</dbReference>
<dbReference type="GO" id="GO:0003824">
    <property type="term" value="F:catalytic activity"/>
    <property type="evidence" value="ECO:0007669"/>
    <property type="project" value="InterPro"/>
</dbReference>